<proteinExistence type="inferred from homology"/>
<dbReference type="GO" id="GO:0005198">
    <property type="term" value="F:structural molecule activity"/>
    <property type="evidence" value="ECO:0007669"/>
    <property type="project" value="UniProtKB-ARBA"/>
</dbReference>
<evidence type="ECO:0000313" key="4">
    <source>
        <dbReference type="EMBL" id="CAB9525158.1"/>
    </source>
</evidence>
<reference evidence="4" key="1">
    <citation type="submission" date="2020-06" db="EMBL/GenBank/DDBJ databases">
        <authorList>
            <consortium name="Plant Systems Biology data submission"/>
        </authorList>
    </citation>
    <scope>NUCLEOTIDE SEQUENCE</scope>
    <source>
        <strain evidence="4">D6</strain>
    </source>
</reference>
<dbReference type="PANTHER" id="PTHR11178:SF15">
    <property type="entry name" value="NIFU-LIKE PROTEIN 1, CHLOROPLASTIC"/>
    <property type="match status" value="1"/>
</dbReference>
<keyword evidence="5" id="KW-1185">Reference proteome</keyword>
<sequence>MPRLFNLLLLPSLWSVGQAFLPLAPTKTVTSIQQPQNVISKIILQSSTDASDVSTPAPTLDGARVLPYKIMKGGLKGHTVAAVYALLNSDYKRGSEGWESVEFVGTTMDLDATLEQHVEELGTQKVANVRALTFAIPSRTAMDDWMKKWRNSALEAGGLEVEAQDYLFDDEDDDDDDGFDPEMLAAASAKAAEIVSPFDPSSAADVKAAGNVELTLTMENVDKVLDEVRPYLIADGGNVAVERVEPEQGAVYLMLEGACGSCASSTVTMSMGIERVLKENFSGFKEVIQVEDPANAGPSELTLEAVKEEFDRLYPAIVAMGGVSEILNVEPDVGVVNMKFRGSNKVRQGLELAILDLPFVNRVEFVMGEDD</sequence>
<dbReference type="GO" id="GO:0009536">
    <property type="term" value="C:plastid"/>
    <property type="evidence" value="ECO:0007669"/>
    <property type="project" value="UniProtKB-ARBA"/>
</dbReference>
<evidence type="ECO:0000259" key="3">
    <source>
        <dbReference type="Pfam" id="PF01106"/>
    </source>
</evidence>
<comment type="similarity">
    <text evidence="1">Belongs to the NifU family.</text>
</comment>
<accession>A0A9N8HRX7</accession>
<dbReference type="GO" id="GO:0005506">
    <property type="term" value="F:iron ion binding"/>
    <property type="evidence" value="ECO:0007669"/>
    <property type="project" value="InterPro"/>
</dbReference>
<dbReference type="EMBL" id="CAICTM010001636">
    <property type="protein sequence ID" value="CAB9525158.1"/>
    <property type="molecule type" value="Genomic_DNA"/>
</dbReference>
<dbReference type="Proteomes" id="UP001153069">
    <property type="component" value="Unassembled WGS sequence"/>
</dbReference>
<feature type="domain" description="NIF system FeS cluster assembly NifU C-terminal" evidence="3">
    <location>
        <begin position="221"/>
        <end position="288"/>
    </location>
</feature>
<dbReference type="GO" id="GO:0016226">
    <property type="term" value="P:iron-sulfur cluster assembly"/>
    <property type="evidence" value="ECO:0007669"/>
    <property type="project" value="InterPro"/>
</dbReference>
<name>A0A9N8HRX7_9STRA</name>
<dbReference type="GO" id="GO:0005739">
    <property type="term" value="C:mitochondrion"/>
    <property type="evidence" value="ECO:0007669"/>
    <property type="project" value="TreeGrafter"/>
</dbReference>
<dbReference type="AlphaFoldDB" id="A0A9N8HRX7"/>
<dbReference type="SUPFAM" id="SSF117916">
    <property type="entry name" value="Fe-S cluster assembly (FSCA) domain-like"/>
    <property type="match status" value="1"/>
</dbReference>
<gene>
    <name evidence="4" type="ORF">SEMRO_1638_G287720.1</name>
</gene>
<keyword evidence="2" id="KW-0732">Signal</keyword>
<dbReference type="InterPro" id="IPR001075">
    <property type="entry name" value="NIF_FeS_clus_asmbl_NifU_C"/>
</dbReference>
<evidence type="ECO:0000313" key="5">
    <source>
        <dbReference type="Proteomes" id="UP001153069"/>
    </source>
</evidence>
<dbReference type="OrthoDB" id="565552at2759"/>
<evidence type="ECO:0000256" key="2">
    <source>
        <dbReference type="SAM" id="SignalP"/>
    </source>
</evidence>
<dbReference type="InterPro" id="IPR034904">
    <property type="entry name" value="FSCA_dom_sf"/>
</dbReference>
<dbReference type="PANTHER" id="PTHR11178">
    <property type="entry name" value="IRON-SULFUR CLUSTER SCAFFOLD PROTEIN NFU-RELATED"/>
    <property type="match status" value="1"/>
</dbReference>
<dbReference type="FunFam" id="3.30.300.130:FF:000003">
    <property type="entry name" value="NifU-like protein 3, chloroplastic"/>
    <property type="match status" value="1"/>
</dbReference>
<dbReference type="Pfam" id="PF01106">
    <property type="entry name" value="NifU"/>
    <property type="match status" value="1"/>
</dbReference>
<protein>
    <submittedName>
        <fullName evidence="4">NifU-like protein 1, chloroplastic</fullName>
    </submittedName>
</protein>
<dbReference type="Gene3D" id="3.30.300.130">
    <property type="entry name" value="Fe-S cluster assembly (FSCA)"/>
    <property type="match status" value="1"/>
</dbReference>
<evidence type="ECO:0000256" key="1">
    <source>
        <dbReference type="ARBA" id="ARBA00006420"/>
    </source>
</evidence>
<feature type="chain" id="PRO_5040143763" evidence="2">
    <location>
        <begin position="20"/>
        <end position="371"/>
    </location>
</feature>
<comment type="caution">
    <text evidence="4">The sequence shown here is derived from an EMBL/GenBank/DDBJ whole genome shotgun (WGS) entry which is preliminary data.</text>
</comment>
<dbReference type="GO" id="GO:0051536">
    <property type="term" value="F:iron-sulfur cluster binding"/>
    <property type="evidence" value="ECO:0007669"/>
    <property type="project" value="InterPro"/>
</dbReference>
<feature type="signal peptide" evidence="2">
    <location>
        <begin position="1"/>
        <end position="19"/>
    </location>
</feature>
<organism evidence="4 5">
    <name type="scientific">Seminavis robusta</name>
    <dbReference type="NCBI Taxonomy" id="568900"/>
    <lineage>
        <taxon>Eukaryota</taxon>
        <taxon>Sar</taxon>
        <taxon>Stramenopiles</taxon>
        <taxon>Ochrophyta</taxon>
        <taxon>Bacillariophyta</taxon>
        <taxon>Bacillariophyceae</taxon>
        <taxon>Bacillariophycidae</taxon>
        <taxon>Naviculales</taxon>
        <taxon>Naviculaceae</taxon>
        <taxon>Seminavis</taxon>
    </lineage>
</organism>